<comment type="caution">
    <text evidence="1">The sequence shown here is derived from an EMBL/GenBank/DDBJ whole genome shotgun (WGS) entry which is preliminary data.</text>
</comment>
<reference evidence="2" key="1">
    <citation type="journal article" date="2023" name="G3 (Bethesda)">
        <title>Genome assembly and association tests identify interacting loci associated with vigor, precocity, and sex in interspecific pistachio rootstocks.</title>
        <authorList>
            <person name="Palmer W."/>
            <person name="Jacygrad E."/>
            <person name="Sagayaradj S."/>
            <person name="Cavanaugh K."/>
            <person name="Han R."/>
            <person name="Bertier L."/>
            <person name="Beede B."/>
            <person name="Kafkas S."/>
            <person name="Golino D."/>
            <person name="Preece J."/>
            <person name="Michelmore R."/>
        </authorList>
    </citation>
    <scope>NUCLEOTIDE SEQUENCE [LARGE SCALE GENOMIC DNA]</scope>
</reference>
<dbReference type="EMBL" id="CM047909">
    <property type="protein sequence ID" value="KAJ0078455.1"/>
    <property type="molecule type" value="Genomic_DNA"/>
</dbReference>
<sequence>MELKLESKQELLPTARAAALSPLPRDATTTSTVRVALLQAPADGFSFLPLRLNRRRIPAEIVNFCDGVIGCGLFRWVITATSTLAFRLALLPVVVLQLLKLRKIEELSPKLPPPLPPPQSGRSFIDQISLFSREAKARGCPSFLWFLASLSIQVPCFLLGVTRIWKMSLEGHAGFDREHRMYDALSMEFIAGWDFVVPELD</sequence>
<evidence type="ECO:0000313" key="1">
    <source>
        <dbReference type="EMBL" id="KAJ0078455.1"/>
    </source>
</evidence>
<organism evidence="1 2">
    <name type="scientific">Pistacia atlantica</name>
    <dbReference type="NCBI Taxonomy" id="434234"/>
    <lineage>
        <taxon>Eukaryota</taxon>
        <taxon>Viridiplantae</taxon>
        <taxon>Streptophyta</taxon>
        <taxon>Embryophyta</taxon>
        <taxon>Tracheophyta</taxon>
        <taxon>Spermatophyta</taxon>
        <taxon>Magnoliopsida</taxon>
        <taxon>eudicotyledons</taxon>
        <taxon>Gunneridae</taxon>
        <taxon>Pentapetalae</taxon>
        <taxon>rosids</taxon>
        <taxon>malvids</taxon>
        <taxon>Sapindales</taxon>
        <taxon>Anacardiaceae</taxon>
        <taxon>Pistacia</taxon>
    </lineage>
</organism>
<proteinExistence type="predicted"/>
<protein>
    <submittedName>
        <fullName evidence="1">Uncharacterized protein</fullName>
    </submittedName>
</protein>
<dbReference type="Proteomes" id="UP001164250">
    <property type="component" value="Chromosome 13"/>
</dbReference>
<keyword evidence="2" id="KW-1185">Reference proteome</keyword>
<gene>
    <name evidence="1" type="ORF">Patl1_24105</name>
</gene>
<name>A0ACC0ZT99_9ROSI</name>
<accession>A0ACC0ZT99</accession>
<evidence type="ECO:0000313" key="2">
    <source>
        <dbReference type="Proteomes" id="UP001164250"/>
    </source>
</evidence>